<dbReference type="InterPro" id="IPR018289">
    <property type="entry name" value="MULE_transposase_dom"/>
</dbReference>
<evidence type="ECO:0000259" key="1">
    <source>
        <dbReference type="Pfam" id="PF10551"/>
    </source>
</evidence>
<sequence>MVFVPFTTIDNYINCVTVAAGLLNNETTHSYVWLLKAFIKAFGKAPSIVVTDQDRAMRNANKAEFAGLKQRLCMWHITQKLPTKAQLNSLEREIKKVNKKVYATKVGCGLCKEPHYTKDFPLKEEGKTIDEAYYTQFGEDVNKSFDPQYGDYIELNDLDVPLEPKMNQDDTLSQPLMKMLLSMSLLLNVFNSIIKDEGDQEGKKLARTLIDIPIFVGNFSIISGFSIIDDMDVTSGVVLGMLFCKKFVSCQMIMEKFVRRDEYEQLKEE</sequence>
<dbReference type="AlphaFoldDB" id="A0A699GUB2"/>
<proteinExistence type="predicted"/>
<gene>
    <name evidence="2" type="ORF">Tci_222206</name>
</gene>
<comment type="caution">
    <text evidence="2">The sequence shown here is derived from an EMBL/GenBank/DDBJ whole genome shotgun (WGS) entry which is preliminary data.</text>
</comment>
<feature type="domain" description="MULE transposase" evidence="1">
    <location>
        <begin position="1"/>
        <end position="80"/>
    </location>
</feature>
<protein>
    <recommendedName>
        <fullName evidence="1">MULE transposase domain-containing protein</fullName>
    </recommendedName>
</protein>
<name>A0A699GUB2_TANCI</name>
<dbReference type="PANTHER" id="PTHR47718">
    <property type="entry name" value="OS01G0519700 PROTEIN"/>
    <property type="match status" value="1"/>
</dbReference>
<dbReference type="Pfam" id="PF10551">
    <property type="entry name" value="MULE"/>
    <property type="match status" value="1"/>
</dbReference>
<dbReference type="EMBL" id="BKCJ010061081">
    <property type="protein sequence ID" value="GEW50230.1"/>
    <property type="molecule type" value="Genomic_DNA"/>
</dbReference>
<evidence type="ECO:0000313" key="2">
    <source>
        <dbReference type="EMBL" id="GEW50230.1"/>
    </source>
</evidence>
<organism evidence="2">
    <name type="scientific">Tanacetum cinerariifolium</name>
    <name type="common">Dalmatian daisy</name>
    <name type="synonym">Chrysanthemum cinerariifolium</name>
    <dbReference type="NCBI Taxonomy" id="118510"/>
    <lineage>
        <taxon>Eukaryota</taxon>
        <taxon>Viridiplantae</taxon>
        <taxon>Streptophyta</taxon>
        <taxon>Embryophyta</taxon>
        <taxon>Tracheophyta</taxon>
        <taxon>Spermatophyta</taxon>
        <taxon>Magnoliopsida</taxon>
        <taxon>eudicotyledons</taxon>
        <taxon>Gunneridae</taxon>
        <taxon>Pentapetalae</taxon>
        <taxon>asterids</taxon>
        <taxon>campanulids</taxon>
        <taxon>Asterales</taxon>
        <taxon>Asteraceae</taxon>
        <taxon>Asteroideae</taxon>
        <taxon>Anthemideae</taxon>
        <taxon>Anthemidinae</taxon>
        <taxon>Tanacetum</taxon>
    </lineage>
</organism>
<dbReference type="PANTHER" id="PTHR47718:SF12">
    <property type="entry name" value="PROTEIN FAR1-RELATED SEQUENCE"/>
    <property type="match status" value="1"/>
</dbReference>
<reference evidence="2" key="1">
    <citation type="journal article" date="2019" name="Sci. Rep.">
        <title>Draft genome of Tanacetum cinerariifolium, the natural source of mosquito coil.</title>
        <authorList>
            <person name="Yamashiro T."/>
            <person name="Shiraishi A."/>
            <person name="Satake H."/>
            <person name="Nakayama K."/>
        </authorList>
    </citation>
    <scope>NUCLEOTIDE SEQUENCE</scope>
</reference>
<accession>A0A699GUB2</accession>